<comment type="caution">
    <text evidence="1">The sequence shown here is derived from an EMBL/GenBank/DDBJ whole genome shotgun (WGS) entry which is preliminary data.</text>
</comment>
<dbReference type="AlphaFoldDB" id="A0A0G0TY99"/>
<name>A0A0G0TY99_9BACT</name>
<evidence type="ECO:0000313" key="2">
    <source>
        <dbReference type="Proteomes" id="UP000034749"/>
    </source>
</evidence>
<dbReference type="Proteomes" id="UP000034749">
    <property type="component" value="Unassembled WGS sequence"/>
</dbReference>
<reference evidence="1 2" key="1">
    <citation type="journal article" date="2015" name="Nature">
        <title>rRNA introns, odd ribosomes, and small enigmatic genomes across a large radiation of phyla.</title>
        <authorList>
            <person name="Brown C.T."/>
            <person name="Hug L.A."/>
            <person name="Thomas B.C."/>
            <person name="Sharon I."/>
            <person name="Castelle C.J."/>
            <person name="Singh A."/>
            <person name="Wilkins M.J."/>
            <person name="Williams K.H."/>
            <person name="Banfield J.F."/>
        </authorList>
    </citation>
    <scope>NUCLEOTIDE SEQUENCE [LARGE SCALE GENOMIC DNA]</scope>
</reference>
<gene>
    <name evidence="1" type="ORF">UU24_C0002G0032</name>
</gene>
<organism evidence="1 2">
    <name type="scientific">Candidatus Nomurabacteria bacterium GW2011_GWA2_40_9</name>
    <dbReference type="NCBI Taxonomy" id="1618734"/>
    <lineage>
        <taxon>Bacteria</taxon>
        <taxon>Candidatus Nomuraibacteriota</taxon>
    </lineage>
</organism>
<accession>A0A0G0TY99</accession>
<dbReference type="EMBL" id="LBZW01000002">
    <property type="protein sequence ID" value="KKR79796.1"/>
    <property type="molecule type" value="Genomic_DNA"/>
</dbReference>
<evidence type="ECO:0008006" key="3">
    <source>
        <dbReference type="Google" id="ProtNLM"/>
    </source>
</evidence>
<evidence type="ECO:0000313" key="1">
    <source>
        <dbReference type="EMBL" id="KKR79796.1"/>
    </source>
</evidence>
<sequence>YTATAGSTGTADNAPTEKVTILNDGNVGIGTTGPSRTLHVVSTGDAGAFDGVSAGTTITNAVGLSINNTSATTGNLAGINFGDNTASGSGASATIAAVLTNRTSHYADIAFGTRAADGYLERMRILSTGNVGIGTTSPNSKLHIYQADTGTGNSILRLQGVGDQGEETGFTFYAPYGTDSFNRAGRIYTAFNDASFTGARLTLQSMTTGDTLVDTVTLKNGNVGIGTTSPGAKLDIGLAGTTLGTLRLEGNTSGYVQLQPAAAAGSWTLTLPDVDGDAGQQLQTDGAGITSWAAAGSLRSMKDISGEVTDANVALDQILGTKIYRFHYKPKMGTGDSTTEYVGVMADEAQWAMHFNGTIVNPVNTLGYMVLGIQATNKKIDGLDLKLEGIEERLVALEGGMEGESATGVGNFGTVAAGFFSDVVKKVENGVVFMKGLVVDTLKIGSRDKRTGVTLYDEVTGEPYCLSVANGATKTIAGECVVIIPPENTLEPITKSEPVETPTSEIEIIPLLVEEGAGGGDPTEPEIEIIEVTGEEIPTTNISVEEIVELPTSVTAPVIEEVVLPVENLSEEVIP</sequence>
<proteinExistence type="predicted"/>
<protein>
    <recommendedName>
        <fullName evidence="3">Peptidase S74 domain-containing protein</fullName>
    </recommendedName>
</protein>
<feature type="non-terminal residue" evidence="1">
    <location>
        <position position="1"/>
    </location>
</feature>